<feature type="compositionally biased region" description="Low complexity" evidence="2">
    <location>
        <begin position="1878"/>
        <end position="1892"/>
    </location>
</feature>
<dbReference type="NCBIfam" id="TIGR02543">
    <property type="entry name" value="List_Bact_rpt"/>
    <property type="match status" value="2"/>
</dbReference>
<dbReference type="InterPro" id="IPR042229">
    <property type="entry name" value="Listeria/Bacterioides_rpt_sf"/>
</dbReference>
<evidence type="ECO:0000256" key="2">
    <source>
        <dbReference type="SAM" id="MobiDB-lite"/>
    </source>
</evidence>
<evidence type="ECO:0000259" key="4">
    <source>
        <dbReference type="Pfam" id="PF18676"/>
    </source>
</evidence>
<evidence type="ECO:0000313" key="5">
    <source>
        <dbReference type="EMBL" id="RNL35466.1"/>
    </source>
</evidence>
<feature type="domain" description="MBG" evidence="4">
    <location>
        <begin position="1772"/>
        <end position="1844"/>
    </location>
</feature>
<dbReference type="Gene3D" id="2.60.40.4270">
    <property type="entry name" value="Listeria-Bacteroides repeat domain"/>
    <property type="match status" value="2"/>
</dbReference>
<accession>A0A3N0AMX3</accession>
<keyword evidence="6" id="KW-1185">Reference proteome</keyword>
<dbReference type="InterPro" id="IPR041286">
    <property type="entry name" value="MBG_2"/>
</dbReference>
<comment type="subcellular location">
    <subcellularLocation>
        <location evidence="1">Cell envelope</location>
    </subcellularLocation>
</comment>
<dbReference type="EMBL" id="QICA01000034">
    <property type="protein sequence ID" value="RNL35466.1"/>
    <property type="molecule type" value="Genomic_DNA"/>
</dbReference>
<name>A0A3N0AMX3_9ACTN</name>
<dbReference type="Pfam" id="PF09479">
    <property type="entry name" value="Flg_new"/>
    <property type="match status" value="3"/>
</dbReference>
<dbReference type="GO" id="GO:0030313">
    <property type="term" value="C:cell envelope"/>
    <property type="evidence" value="ECO:0007669"/>
    <property type="project" value="UniProtKB-SubCell"/>
</dbReference>
<keyword evidence="3" id="KW-1133">Transmembrane helix</keyword>
<reference evidence="5 6" key="1">
    <citation type="journal article" date="2019" name="Microbiol. Resour. Announc.">
        <title>Draft Genome Sequences of Type Strains of Gordonibacter faecihominis, Paraeggerthella hongkongensis, Parvibacter caecicola,Slackia equolifaciens, Slackia faecicanis, and Slackia isoflavoniconvertens.</title>
        <authorList>
            <person name="Danylec N."/>
            <person name="Stoll D.A."/>
            <person name="Dotsch A."/>
            <person name="Huch M."/>
        </authorList>
    </citation>
    <scope>NUCLEOTIDE SEQUENCE [LARGE SCALE GENOMIC DNA]</scope>
    <source>
        <strain evidence="5 6">DSM 18785</strain>
    </source>
</reference>
<feature type="region of interest" description="Disordered" evidence="2">
    <location>
        <begin position="1863"/>
        <end position="1917"/>
    </location>
</feature>
<evidence type="ECO:0000256" key="3">
    <source>
        <dbReference type="SAM" id="Phobius"/>
    </source>
</evidence>
<feature type="transmembrane region" description="Helical" evidence="3">
    <location>
        <begin position="1934"/>
        <end position="1954"/>
    </location>
</feature>
<dbReference type="InterPro" id="IPR013378">
    <property type="entry name" value="InlB-like_B-rpt"/>
</dbReference>
<evidence type="ECO:0000256" key="1">
    <source>
        <dbReference type="ARBA" id="ARBA00004196"/>
    </source>
</evidence>
<comment type="caution">
    <text evidence="5">The sequence shown here is derived from an EMBL/GenBank/DDBJ whole genome shotgun (WGS) entry which is preliminary data.</text>
</comment>
<evidence type="ECO:0000313" key="6">
    <source>
        <dbReference type="Proteomes" id="UP000278327"/>
    </source>
</evidence>
<keyword evidence="3" id="KW-0472">Membrane</keyword>
<dbReference type="Pfam" id="PF18676">
    <property type="entry name" value="MBG_2"/>
    <property type="match status" value="1"/>
</dbReference>
<feature type="region of interest" description="Disordered" evidence="2">
    <location>
        <begin position="59"/>
        <end position="110"/>
    </location>
</feature>
<dbReference type="RefSeq" id="WP_148042721.1">
    <property type="nucleotide sequence ID" value="NZ_QICA01000034.1"/>
</dbReference>
<organism evidence="5 6">
    <name type="scientific">Adlercreutzia equolifaciens subsp. celatus DSM 18785</name>
    <dbReference type="NCBI Taxonomy" id="1121021"/>
    <lineage>
        <taxon>Bacteria</taxon>
        <taxon>Bacillati</taxon>
        <taxon>Actinomycetota</taxon>
        <taxon>Coriobacteriia</taxon>
        <taxon>Eggerthellales</taxon>
        <taxon>Eggerthellaceae</taxon>
        <taxon>Adlercreutzia</taxon>
    </lineage>
</organism>
<feature type="compositionally biased region" description="Pro residues" evidence="2">
    <location>
        <begin position="1863"/>
        <end position="1877"/>
    </location>
</feature>
<feature type="compositionally biased region" description="Acidic residues" evidence="2">
    <location>
        <begin position="59"/>
        <end position="91"/>
    </location>
</feature>
<dbReference type="Proteomes" id="UP000278327">
    <property type="component" value="Unassembled WGS sequence"/>
</dbReference>
<gene>
    <name evidence="5" type="ORF">DMP10_12035</name>
</gene>
<proteinExistence type="predicted"/>
<keyword evidence="3" id="KW-0812">Transmembrane</keyword>
<protein>
    <recommendedName>
        <fullName evidence="4">MBG domain-containing protein</fullName>
    </recommendedName>
</protein>
<sequence>MRTIARFMDARNTTEGKFLSVLLSVLLVFSFLNVTMFTDYAGADTTPEGDGTEIVTPLEDVEEPEAQPEDEADGPESEETAEEVDETEPAAESEAPAVAEEPEEAAAEEAPAPEAFEGYAHVGNITVKVTAEAGVVPAGTEVHAKRVSDGAVREAVEEAVAEEGKALDGYEAIDVTLVKDSQEIQPDGKVNVCFFDANLEGEDVAVYHVADDASTVTEVDARQAEIDVQSFDVEHFSIYVVAATEKMPVTYKFYVGDELVDTQKIKGSETLVAPATPAKDGFKFVGWKYVDGSILNLADPRMPVDADTTEEPTVEVSAAFEEIRYVYFMDFRGKNVLWTESGTESEAIDTTAATTTAKAFVQSSTQGFAGWYTDPECTVALAEGAKFSGSEPMKVYPKVADGCWVTFDSAGGTAVDPFFVVAGGDQAGYAESSFKTERPGYDFAGWYKGDTLETFERLPTEPVTLTAHWTPKTDVNYTVQYWIENADDDGYTYVDSEAKTGTAGAGIGSLNGNQLVRSLNDRLPNQNDRNQFTYNAEETSSENADVAIAGDGTTIFNIYFKRKTYELKFIEKGAWWWDNDISHYSGEVKYDADLANVWEKVWEKRPSSSWTSSLNSKMYVYLAKMPSTNLILTYRKSATEHPFYHYLESVDGQVPAGAKTMTSGGKIYYLADTFYYNGNVYLTYDEDYFDRTGFTQAVSASQFGKLYAYDNPSLLYNRNSYTLQFNNSVKIVDTKTVPYEKSLSSYLENFKNPEKPEGLGDYVFDGWYLDPACTDVVSQDATMPATNFIVYAKWKAPEVNATVYVNADATDTVAVTAEYNKPLSDEAVADMNAAARANTPAGKVFAGWVYDDGTPFNTATIITRDISIRPLYVSNAATDGAKVIYMQKDGTTASATSDPNSYVDGAYAKLLPCADEAPTAGLLFQGWKINDVVYQPGDKIPMGTADVVAVAEYGLAAPKTALTFYDNQGNSAKYTQDGIASIANNTTLNVPELSTFEFSAPEGAKFIGWTEQQRPTVEAVSNAFQPGTKIGVDGVDGNELYAQFVQLEATGYADKYDGQNHDGVTDAKVKLFGTDFVLEENMYNVEYKISGQSAWTDKMPQFKDAGEYTVNVKATALGRVELERTVTVTIEKRNVTITSGSAEKDYDGKPLTENSYKVSDDGFVTDEGIEKLVCTGSQTIPGTSDNTFTYTLKDNTKPANYEITEVEGDLTVKPLTDEKKLVATVKGASNATPYIYDGKTTFEVNGFLDAGFVPASAPQHAGEPAVVVTVEGMTYYVQGLTSSAKNMNAGSWPTTISGNEIVLDSAGNDVTSQFKVTKVPGTLTIGAQSIVDPTDPDDPDAKAAVADAPTDLVYNGADQTWKPAVTDAQGKTLEEGTDYEVSYGTDNRTDATAEGAPITVTITGKGNYSGTVERAYKIAPKPVAVTDSANETYDGTVKTLKIAEGDEIETGVAGEVIKAQTPATVTGTAQGTYDKLATEAVYVVEGGQGKISNYSVTTTGTLTIGAQSIVDPTDPDDPDAKAAVADAPTDLVYNGADQTWKPAVTDAQGKTLEEGTDYEVSYGTDNRTDATAEGAPITVTITGKGNYSGTVERAYKIAPRAVSLSSDSASKPYDGTALARPDVKVDGAGFVTGEATVRATGSVTDVAEGDVTNTIEIVRGDKFKESNYNITLIEGTLRILASGQNDVTIDGINGLDGRGIVKTYDGQTVAVVAEAAIRENSTVEYSVDGGAWTAQRPTFLNAGTHEVAVRATNPNYETVEKAVTVVVNRAPVTVAAVAAGKVAGTTDPALSATVSGLVNGESASLIRYTVARAAGELVGSYQIVPTGLAIQGNYAVTYVPATLTISAAPVVPVTVTPAAVTPAPTPAAPAAPAPAAPAPAAAPAAATPAPAAEPIEDDATPQAAAPAERTPLAETEEIEDEATPMGAFDEPHCWVHWVMLLGILITAAYGLVVVRRRLHLADDVDDYEKQVLGIKDEAPEAVPATGRQAL</sequence>